<protein>
    <recommendedName>
        <fullName evidence="2 3">Segregation and condensation protein A</fullName>
    </recommendedName>
</protein>
<dbReference type="Gene3D" id="6.10.250.2410">
    <property type="match status" value="1"/>
</dbReference>
<evidence type="ECO:0000256" key="3">
    <source>
        <dbReference type="HAMAP-Rule" id="MF_01805"/>
    </source>
</evidence>
<keyword evidence="3" id="KW-0132">Cell division</keyword>
<evidence type="ECO:0000313" key="5">
    <source>
        <dbReference type="Proteomes" id="UP000198718"/>
    </source>
</evidence>
<dbReference type="Gene3D" id="1.10.10.580">
    <property type="entry name" value="Structural maintenance of chromosome 1. Chain E"/>
    <property type="match status" value="1"/>
</dbReference>
<dbReference type="RefSeq" id="WP_090552737.1">
    <property type="nucleotide sequence ID" value="NZ_FNFP01000002.1"/>
</dbReference>
<dbReference type="EMBL" id="FNFP01000002">
    <property type="protein sequence ID" value="SDK49930.1"/>
    <property type="molecule type" value="Genomic_DNA"/>
</dbReference>
<name>A0A1G9CE52_9FIRM</name>
<dbReference type="Proteomes" id="UP000198718">
    <property type="component" value="Unassembled WGS sequence"/>
</dbReference>
<dbReference type="GO" id="GO:0051301">
    <property type="term" value="P:cell division"/>
    <property type="evidence" value="ECO:0007669"/>
    <property type="project" value="UniProtKB-KW"/>
</dbReference>
<dbReference type="InterPro" id="IPR023093">
    <property type="entry name" value="ScpA-like_C"/>
</dbReference>
<evidence type="ECO:0000256" key="2">
    <source>
        <dbReference type="ARBA" id="ARBA00044777"/>
    </source>
</evidence>
<evidence type="ECO:0000256" key="1">
    <source>
        <dbReference type="ARBA" id="ARBA00022829"/>
    </source>
</evidence>
<proteinExistence type="inferred from homology"/>
<comment type="subcellular location">
    <subcellularLocation>
        <location evidence="3">Cytoplasm</location>
    </subcellularLocation>
    <text evidence="3">Associated with two foci at the outer edges of the nucleoid region in young cells, and at four foci within both cell halves in older cells.</text>
</comment>
<comment type="similarity">
    <text evidence="3">Belongs to the ScpA family.</text>
</comment>
<comment type="function">
    <text evidence="3">Participates in chromosomal partition during cell division. May act via the formation of a condensin-like complex containing Smc and ScpB that pull DNA away from mid-cell into both cell halves.</text>
</comment>
<dbReference type="GO" id="GO:0007059">
    <property type="term" value="P:chromosome segregation"/>
    <property type="evidence" value="ECO:0007669"/>
    <property type="project" value="UniProtKB-UniRule"/>
</dbReference>
<dbReference type="STRING" id="393762.SAMN05660472_01439"/>
<dbReference type="Pfam" id="PF02616">
    <property type="entry name" value="SMC_ScpA"/>
    <property type="match status" value="1"/>
</dbReference>
<keyword evidence="5" id="KW-1185">Reference proteome</keyword>
<comment type="subunit">
    <text evidence="3">Component of a cohesin-like complex composed of ScpA, ScpB and the Smc homodimer, in which ScpA and ScpB bind to the head domain of Smc. The presence of the three proteins is required for the association of the complex with DNA.</text>
</comment>
<accession>A0A1G9CE52</accession>
<dbReference type="OrthoDB" id="9811016at2"/>
<keyword evidence="3" id="KW-0963">Cytoplasm</keyword>
<organism evidence="4 5">
    <name type="scientific">Natronincola ferrireducens</name>
    <dbReference type="NCBI Taxonomy" id="393762"/>
    <lineage>
        <taxon>Bacteria</taxon>
        <taxon>Bacillati</taxon>
        <taxon>Bacillota</taxon>
        <taxon>Clostridia</taxon>
        <taxon>Peptostreptococcales</taxon>
        <taxon>Natronincolaceae</taxon>
        <taxon>Natronincola</taxon>
    </lineage>
</organism>
<evidence type="ECO:0000313" key="4">
    <source>
        <dbReference type="EMBL" id="SDK49930.1"/>
    </source>
</evidence>
<gene>
    <name evidence="3" type="primary">scpA</name>
    <name evidence="4" type="ORF">SAMN05660472_01439</name>
</gene>
<dbReference type="PANTHER" id="PTHR33969:SF2">
    <property type="entry name" value="SEGREGATION AND CONDENSATION PROTEIN A"/>
    <property type="match status" value="1"/>
</dbReference>
<dbReference type="InterPro" id="IPR003768">
    <property type="entry name" value="ScpA"/>
</dbReference>
<dbReference type="AlphaFoldDB" id="A0A1G9CE52"/>
<dbReference type="HAMAP" id="MF_01805">
    <property type="entry name" value="ScpA"/>
    <property type="match status" value="1"/>
</dbReference>
<dbReference type="PANTHER" id="PTHR33969">
    <property type="entry name" value="SEGREGATION AND CONDENSATION PROTEIN A"/>
    <property type="match status" value="1"/>
</dbReference>
<dbReference type="GO" id="GO:0006260">
    <property type="term" value="P:DNA replication"/>
    <property type="evidence" value="ECO:0007669"/>
    <property type="project" value="UniProtKB-UniRule"/>
</dbReference>
<sequence>MGYTIKIEAFEGPFDLLFHLIEKNKIDLYDIPVNEITEQYLYYLYEMEKLDLDIASEFLVMAATLIEIKSKILLPNEVLEDEEVEEDIDPRSQLVKRLLEYKKYKAVAEELRKREVYYNKLFFKQREEILIESSKYDTVFENLEVKDLINVFNKMLFNKSNQRNEALSHIRQINREPVTIEDKLNSIMKKLEIDKRICFTSIFTSLTDKIEIVVTFLALLELMKMKKVKVIQEKCFDGITIEGIN</sequence>
<keyword evidence="1 3" id="KW-0159">Chromosome partition</keyword>
<reference evidence="4 5" key="1">
    <citation type="submission" date="2016-10" db="EMBL/GenBank/DDBJ databases">
        <authorList>
            <person name="de Groot N.N."/>
        </authorList>
    </citation>
    <scope>NUCLEOTIDE SEQUENCE [LARGE SCALE GENOMIC DNA]</scope>
    <source>
        <strain evidence="4 5">DSM 18346</strain>
    </source>
</reference>
<keyword evidence="3" id="KW-0131">Cell cycle</keyword>
<dbReference type="GO" id="GO:0005737">
    <property type="term" value="C:cytoplasm"/>
    <property type="evidence" value="ECO:0007669"/>
    <property type="project" value="UniProtKB-SubCell"/>
</dbReference>